<dbReference type="PANTHER" id="PTHR16821">
    <property type="entry name" value="FRATAXIN"/>
    <property type="match status" value="1"/>
</dbReference>
<dbReference type="PANTHER" id="PTHR16821:SF2">
    <property type="entry name" value="FRATAXIN, MITOCHONDRIAL"/>
    <property type="match status" value="1"/>
</dbReference>
<keyword evidence="2 4" id="KW-0479">Metal-binding</keyword>
<comment type="function">
    <text evidence="4">Involved in iron-sulfur (Fe-S) cluster assembly. May act as a regulator of Fe-S biogenesis.</text>
</comment>
<keyword evidence="6" id="KW-1185">Reference proteome</keyword>
<dbReference type="InterPro" id="IPR036524">
    <property type="entry name" value="Frataxin/CyaY_sf"/>
</dbReference>
<dbReference type="InterPro" id="IPR020895">
    <property type="entry name" value="Frataxin_CS"/>
</dbReference>
<dbReference type="Proteomes" id="UP001606099">
    <property type="component" value="Unassembled WGS sequence"/>
</dbReference>
<dbReference type="SMART" id="SM01219">
    <property type="entry name" value="Frataxin_Cyay"/>
    <property type="match status" value="1"/>
</dbReference>
<dbReference type="PROSITE" id="PS50810">
    <property type="entry name" value="FRATAXIN_2"/>
    <property type="match status" value="1"/>
</dbReference>
<reference evidence="5 6" key="1">
    <citation type="submission" date="2024-08" db="EMBL/GenBank/DDBJ databases">
        <authorList>
            <person name="Lu H."/>
        </authorList>
    </citation>
    <scope>NUCLEOTIDE SEQUENCE [LARGE SCALE GENOMIC DNA]</scope>
    <source>
        <strain evidence="5 6">BYS180W</strain>
    </source>
</reference>
<name>A0ABW7FRD2_9BURK</name>
<dbReference type="HAMAP" id="MF_00142">
    <property type="entry name" value="CyaY"/>
    <property type="match status" value="1"/>
</dbReference>
<comment type="caution">
    <text evidence="5">The sequence shown here is derived from an EMBL/GenBank/DDBJ whole genome shotgun (WGS) entry which is preliminary data.</text>
</comment>
<evidence type="ECO:0000256" key="2">
    <source>
        <dbReference type="ARBA" id="ARBA00022723"/>
    </source>
</evidence>
<evidence type="ECO:0000313" key="5">
    <source>
        <dbReference type="EMBL" id="MFG6446881.1"/>
    </source>
</evidence>
<gene>
    <name evidence="4 5" type="primary">cyaY</name>
    <name evidence="5" type="ORF">ACG0Z6_01350</name>
</gene>
<proteinExistence type="inferred from homology"/>
<sequence length="117" mass="13313">MSDLPLTDAEYERLTEAVLRSIESQVDAWLDADVVDMDQRRTGGLLELECPDRSKLVVNTQPPLQEIWLASRRGGFHFRYTDGAWRDTRDGAEFFSRLSEEASAQCGRALVFRSTES</sequence>
<dbReference type="InterPro" id="IPR002908">
    <property type="entry name" value="Frataxin/CyaY"/>
</dbReference>
<dbReference type="Pfam" id="PF01491">
    <property type="entry name" value="Frataxin_Cyay"/>
    <property type="match status" value="1"/>
</dbReference>
<keyword evidence="3 4" id="KW-0408">Iron</keyword>
<dbReference type="RefSeq" id="WP_394458101.1">
    <property type="nucleotide sequence ID" value="NZ_JBIGHZ010000001.1"/>
</dbReference>
<evidence type="ECO:0000256" key="3">
    <source>
        <dbReference type="ARBA" id="ARBA00023004"/>
    </source>
</evidence>
<protein>
    <recommendedName>
        <fullName evidence="4">Iron-sulfur cluster assembly protein CyaY</fullName>
    </recommendedName>
</protein>
<dbReference type="NCBIfam" id="TIGR03421">
    <property type="entry name" value="FeS_CyaY"/>
    <property type="match status" value="1"/>
</dbReference>
<evidence type="ECO:0000313" key="6">
    <source>
        <dbReference type="Proteomes" id="UP001606099"/>
    </source>
</evidence>
<dbReference type="PROSITE" id="PS01344">
    <property type="entry name" value="FRATAXIN_1"/>
    <property type="match status" value="1"/>
</dbReference>
<dbReference type="SUPFAM" id="SSF55387">
    <property type="entry name" value="Frataxin/Nqo15-like"/>
    <property type="match status" value="1"/>
</dbReference>
<comment type="similarity">
    <text evidence="1 4">Belongs to the frataxin family.</text>
</comment>
<accession>A0ABW7FRD2</accession>
<dbReference type="InterPro" id="IPR047584">
    <property type="entry name" value="CyaY"/>
</dbReference>
<organism evidence="5 6">
    <name type="scientific">Roseateles rivi</name>
    <dbReference type="NCBI Taxonomy" id="3299028"/>
    <lineage>
        <taxon>Bacteria</taxon>
        <taxon>Pseudomonadati</taxon>
        <taxon>Pseudomonadota</taxon>
        <taxon>Betaproteobacteria</taxon>
        <taxon>Burkholderiales</taxon>
        <taxon>Sphaerotilaceae</taxon>
        <taxon>Roseateles</taxon>
    </lineage>
</organism>
<dbReference type="Gene3D" id="3.30.920.10">
    <property type="entry name" value="Frataxin/CyaY"/>
    <property type="match status" value="1"/>
</dbReference>
<dbReference type="EMBL" id="JBIGHZ010000001">
    <property type="protein sequence ID" value="MFG6446881.1"/>
    <property type="molecule type" value="Genomic_DNA"/>
</dbReference>
<evidence type="ECO:0000256" key="4">
    <source>
        <dbReference type="HAMAP-Rule" id="MF_00142"/>
    </source>
</evidence>
<evidence type="ECO:0000256" key="1">
    <source>
        <dbReference type="ARBA" id="ARBA00008183"/>
    </source>
</evidence>